<dbReference type="InterPro" id="IPR013126">
    <property type="entry name" value="Hsp_70_fam"/>
</dbReference>
<dbReference type="RefSeq" id="WP_087480690.1">
    <property type="nucleotide sequence ID" value="NZ_AP024883.1"/>
</dbReference>
<evidence type="ECO:0000313" key="7">
    <source>
        <dbReference type="Proteomes" id="UP000196125"/>
    </source>
</evidence>
<dbReference type="PROSITE" id="PS00329">
    <property type="entry name" value="HSP70_2"/>
    <property type="match status" value="1"/>
</dbReference>
<accession>A0A1Y6ISR2</accession>
<name>A0A1Y6ISR2_9VIBR</name>
<dbReference type="OrthoDB" id="9766019at2"/>
<evidence type="ECO:0000256" key="1">
    <source>
        <dbReference type="ARBA" id="ARBA00007381"/>
    </source>
</evidence>
<keyword evidence="3" id="KW-0067">ATP-binding</keyword>
<evidence type="ECO:0000313" key="5">
    <source>
        <dbReference type="EMBL" id="MDW6001311.1"/>
    </source>
</evidence>
<evidence type="ECO:0000256" key="4">
    <source>
        <dbReference type="ARBA" id="ARBA00023186"/>
    </source>
</evidence>
<gene>
    <name evidence="6" type="primary">hscC</name>
    <name evidence="5" type="ORF">SBX37_00105</name>
    <name evidence="6" type="ORF">VIM7927_01937</name>
</gene>
<evidence type="ECO:0000313" key="8">
    <source>
        <dbReference type="Proteomes" id="UP001283366"/>
    </source>
</evidence>
<dbReference type="PROSITE" id="PS00297">
    <property type="entry name" value="HSP70_1"/>
    <property type="match status" value="1"/>
</dbReference>
<dbReference type="InterPro" id="IPR018181">
    <property type="entry name" value="Heat_shock_70_CS"/>
</dbReference>
<dbReference type="AlphaFoldDB" id="A0A1Y6ISR2"/>
<dbReference type="Pfam" id="PF00012">
    <property type="entry name" value="HSP70"/>
    <property type="match status" value="2"/>
</dbReference>
<sequence length="356" mass="39326">MVNHELAIGIDLGTTNSAIAVWRNGQAEIIPNSQGKYLTPSVVSMDDNEQLLVGDAAYSRLITNPHQTVSAFKRFLGTEKCYLLGEQQYTPVELCALVLKSLKADAEVYLEQSIRNVVIAVPSYFNDQQREEIHRAAVLADLYVVRLINEPVAACLAYSLHLTHEHRFLVFDLGGGTFDVTVVGLQRGTLEVLAATGDHRLGGDDFTAALSVFVMNQLTLNSETVPLADLSKIFQVCEQAKQHFSTETKIILPAPWNQEIVVTEAELEQIWQGLLRRLALSVKQVLFDAHLESKDIDELIFVGGATRLREVYQMVIRQVGRFGRIAWDPDLVIAMGAAVVSSGMTVQTIVGHSLQV</sequence>
<dbReference type="Proteomes" id="UP001283366">
    <property type="component" value="Unassembled WGS sequence"/>
</dbReference>
<dbReference type="Gene3D" id="3.30.420.40">
    <property type="match status" value="2"/>
</dbReference>
<keyword evidence="8" id="KW-1185">Reference proteome</keyword>
<proteinExistence type="inferred from homology"/>
<protein>
    <submittedName>
        <fullName evidence="6">Chaperone protein HscC</fullName>
    </submittedName>
    <submittedName>
        <fullName evidence="5">Hsp70 family protein</fullName>
    </submittedName>
</protein>
<organism evidence="6 7">
    <name type="scientific">Vibrio mangrovi</name>
    <dbReference type="NCBI Taxonomy" id="474394"/>
    <lineage>
        <taxon>Bacteria</taxon>
        <taxon>Pseudomonadati</taxon>
        <taxon>Pseudomonadota</taxon>
        <taxon>Gammaproteobacteria</taxon>
        <taxon>Vibrionales</taxon>
        <taxon>Vibrionaceae</taxon>
        <taxon>Vibrio</taxon>
    </lineage>
</organism>
<keyword evidence="4" id="KW-0143">Chaperone</keyword>
<dbReference type="InterPro" id="IPR043129">
    <property type="entry name" value="ATPase_NBD"/>
</dbReference>
<dbReference type="PRINTS" id="PR00301">
    <property type="entry name" value="HEATSHOCK70"/>
</dbReference>
<reference evidence="5 8" key="2">
    <citation type="submission" date="2023-11" db="EMBL/GenBank/DDBJ databases">
        <title>Plant-associative lifestyle of Vibrio porteresiae and its evolutionary dynamics.</title>
        <authorList>
            <person name="Rameshkumar N."/>
            <person name="Kirti K."/>
        </authorList>
    </citation>
    <scope>NUCLEOTIDE SEQUENCE [LARGE SCALE GENOMIC DNA]</scope>
    <source>
        <strain evidence="5 8">MSSRF38</strain>
    </source>
</reference>
<dbReference type="GO" id="GO:0140662">
    <property type="term" value="F:ATP-dependent protein folding chaperone"/>
    <property type="evidence" value="ECO:0007669"/>
    <property type="project" value="InterPro"/>
</dbReference>
<dbReference type="EMBL" id="FXXI01000002">
    <property type="protein sequence ID" value="SMS00668.1"/>
    <property type="molecule type" value="Genomic_DNA"/>
</dbReference>
<evidence type="ECO:0000313" key="6">
    <source>
        <dbReference type="EMBL" id="SMS00668.1"/>
    </source>
</evidence>
<comment type="similarity">
    <text evidence="1">Belongs to the heat shock protein 70 family.</text>
</comment>
<evidence type="ECO:0000256" key="3">
    <source>
        <dbReference type="ARBA" id="ARBA00022840"/>
    </source>
</evidence>
<keyword evidence="2" id="KW-0547">Nucleotide-binding</keyword>
<dbReference type="GO" id="GO:0005524">
    <property type="term" value="F:ATP binding"/>
    <property type="evidence" value="ECO:0007669"/>
    <property type="project" value="UniProtKB-KW"/>
</dbReference>
<dbReference type="SUPFAM" id="SSF53067">
    <property type="entry name" value="Actin-like ATPase domain"/>
    <property type="match status" value="2"/>
</dbReference>
<dbReference type="Proteomes" id="UP000196125">
    <property type="component" value="Unassembled WGS sequence"/>
</dbReference>
<evidence type="ECO:0000256" key="2">
    <source>
        <dbReference type="ARBA" id="ARBA00022741"/>
    </source>
</evidence>
<dbReference type="Gene3D" id="3.90.640.10">
    <property type="entry name" value="Actin, Chain A, domain 4"/>
    <property type="match status" value="1"/>
</dbReference>
<dbReference type="FunFam" id="3.30.420.40:FF:000071">
    <property type="entry name" value="Molecular chaperone DnaK"/>
    <property type="match status" value="1"/>
</dbReference>
<reference evidence="6 7" key="1">
    <citation type="submission" date="2017-05" db="EMBL/GenBank/DDBJ databases">
        <authorList>
            <person name="Song R."/>
            <person name="Chenine A.L."/>
            <person name="Ruprecht R.M."/>
        </authorList>
    </citation>
    <scope>NUCLEOTIDE SEQUENCE [LARGE SCALE GENOMIC DNA]</scope>
    <source>
        <strain evidence="6 7">CECT 7927</strain>
    </source>
</reference>
<dbReference type="PANTHER" id="PTHR19375">
    <property type="entry name" value="HEAT SHOCK PROTEIN 70KDA"/>
    <property type="match status" value="1"/>
</dbReference>
<dbReference type="EMBL" id="JAWRCO010000001">
    <property type="protein sequence ID" value="MDW6001311.1"/>
    <property type="molecule type" value="Genomic_DNA"/>
</dbReference>